<accession>A0A821NLV5</accession>
<proteinExistence type="predicted"/>
<feature type="compositionally biased region" description="Polar residues" evidence="1">
    <location>
        <begin position="31"/>
        <end position="45"/>
    </location>
</feature>
<sequence length="89" mass="9740">MHQQPTRSARTPQRRAPLNSSSGDLSDSSSVRATVPSSHQPSEYQSPLHIIPSSSTTLMTTSQPTLQAQTTTQENFLSQPYHSKTVPSF</sequence>
<dbReference type="Proteomes" id="UP000663873">
    <property type="component" value="Unassembled WGS sequence"/>
</dbReference>
<evidence type="ECO:0000256" key="1">
    <source>
        <dbReference type="SAM" id="MobiDB-lite"/>
    </source>
</evidence>
<name>A0A821NLV5_9BILA</name>
<feature type="compositionally biased region" description="Polar residues" evidence="1">
    <location>
        <begin position="52"/>
        <end position="89"/>
    </location>
</feature>
<feature type="region of interest" description="Disordered" evidence="1">
    <location>
        <begin position="1"/>
        <end position="89"/>
    </location>
</feature>
<dbReference type="AlphaFoldDB" id="A0A821NLV5"/>
<feature type="compositionally biased region" description="Low complexity" evidence="1">
    <location>
        <begin position="20"/>
        <end position="30"/>
    </location>
</feature>
<protein>
    <submittedName>
        <fullName evidence="2">Uncharacterized protein</fullName>
    </submittedName>
</protein>
<dbReference type="EMBL" id="CAJOBP010045612">
    <property type="protein sequence ID" value="CAF4787134.1"/>
    <property type="molecule type" value="Genomic_DNA"/>
</dbReference>
<keyword evidence="3" id="KW-1185">Reference proteome</keyword>
<feature type="non-terminal residue" evidence="2">
    <location>
        <position position="89"/>
    </location>
</feature>
<comment type="caution">
    <text evidence="2">The sequence shown here is derived from an EMBL/GenBank/DDBJ whole genome shotgun (WGS) entry which is preliminary data.</text>
</comment>
<reference evidence="2" key="1">
    <citation type="submission" date="2021-02" db="EMBL/GenBank/DDBJ databases">
        <authorList>
            <person name="Nowell W R."/>
        </authorList>
    </citation>
    <scope>NUCLEOTIDE SEQUENCE</scope>
</reference>
<feature type="compositionally biased region" description="Polar residues" evidence="1">
    <location>
        <begin position="1"/>
        <end position="11"/>
    </location>
</feature>
<evidence type="ECO:0000313" key="2">
    <source>
        <dbReference type="EMBL" id="CAF4787134.1"/>
    </source>
</evidence>
<gene>
    <name evidence="2" type="ORF">UJA718_LOCUS40657</name>
</gene>
<evidence type="ECO:0000313" key="3">
    <source>
        <dbReference type="Proteomes" id="UP000663873"/>
    </source>
</evidence>
<organism evidence="2 3">
    <name type="scientific">Rotaria socialis</name>
    <dbReference type="NCBI Taxonomy" id="392032"/>
    <lineage>
        <taxon>Eukaryota</taxon>
        <taxon>Metazoa</taxon>
        <taxon>Spiralia</taxon>
        <taxon>Gnathifera</taxon>
        <taxon>Rotifera</taxon>
        <taxon>Eurotatoria</taxon>
        <taxon>Bdelloidea</taxon>
        <taxon>Philodinida</taxon>
        <taxon>Philodinidae</taxon>
        <taxon>Rotaria</taxon>
    </lineage>
</organism>